<gene>
    <name evidence="1" type="ORF">KS419_10065</name>
</gene>
<evidence type="ECO:0000313" key="2">
    <source>
        <dbReference type="Proteomes" id="UP000784880"/>
    </source>
</evidence>
<comment type="caution">
    <text evidence="1">The sequence shown here is derived from an EMBL/GenBank/DDBJ whole genome shotgun (WGS) entry which is preliminary data.</text>
</comment>
<keyword evidence="2" id="KW-1185">Reference proteome</keyword>
<evidence type="ECO:0000313" key="1">
    <source>
        <dbReference type="EMBL" id="MBU9712084.1"/>
    </source>
</evidence>
<dbReference type="EMBL" id="JAHQCS010000092">
    <property type="protein sequence ID" value="MBU9712084.1"/>
    <property type="molecule type" value="Genomic_DNA"/>
</dbReference>
<accession>A0ABS6JEI6</accession>
<organism evidence="1 2">
    <name type="scientific">Evansella tamaricis</name>
    <dbReference type="NCBI Taxonomy" id="2069301"/>
    <lineage>
        <taxon>Bacteria</taxon>
        <taxon>Bacillati</taxon>
        <taxon>Bacillota</taxon>
        <taxon>Bacilli</taxon>
        <taxon>Bacillales</taxon>
        <taxon>Bacillaceae</taxon>
        <taxon>Evansella</taxon>
    </lineage>
</organism>
<dbReference type="Pfam" id="PF11116">
    <property type="entry name" value="DUF2624"/>
    <property type="match status" value="1"/>
</dbReference>
<dbReference type="RefSeq" id="WP_217066273.1">
    <property type="nucleotide sequence ID" value="NZ_JAHQCS010000092.1"/>
</dbReference>
<dbReference type="Proteomes" id="UP000784880">
    <property type="component" value="Unassembled WGS sequence"/>
</dbReference>
<dbReference type="InterPro" id="IPR020277">
    <property type="entry name" value="DUF2624"/>
</dbReference>
<sequence>MNPVIQQMVNQKIRGLTAKELIRLGRENNISITVKQAKEILSILHEKPFDIGNKQLVQEVNNKLKKLDPSLYKKAKSLLKPYEQYLDYSIE</sequence>
<proteinExistence type="predicted"/>
<protein>
    <submittedName>
        <fullName evidence="1">DUF2624 domain-containing protein</fullName>
    </submittedName>
</protein>
<name>A0ABS6JEI6_9BACI</name>
<reference evidence="1 2" key="1">
    <citation type="submission" date="2021-06" db="EMBL/GenBank/DDBJ databases">
        <title>Bacillus sp. RD4P76, an endophyte from a halophyte.</title>
        <authorList>
            <person name="Sun J.-Q."/>
        </authorList>
    </citation>
    <scope>NUCLEOTIDE SEQUENCE [LARGE SCALE GENOMIC DNA]</scope>
    <source>
        <strain evidence="1 2">CGMCC 1.15917</strain>
    </source>
</reference>